<dbReference type="Pfam" id="PF18075">
    <property type="entry name" value="FtsX_ECD"/>
    <property type="match status" value="1"/>
</dbReference>
<dbReference type="InterPro" id="IPR004513">
    <property type="entry name" value="FtsX"/>
</dbReference>
<keyword evidence="8 10" id="KW-0472">Membrane</keyword>
<evidence type="ECO:0000256" key="8">
    <source>
        <dbReference type="ARBA" id="ARBA00023136"/>
    </source>
</evidence>
<dbReference type="GO" id="GO:0005886">
    <property type="term" value="C:plasma membrane"/>
    <property type="evidence" value="ECO:0007669"/>
    <property type="project" value="UniProtKB-SubCell"/>
</dbReference>
<evidence type="ECO:0000256" key="4">
    <source>
        <dbReference type="ARBA" id="ARBA00022475"/>
    </source>
</evidence>
<dbReference type="EMBL" id="LBZM01000002">
    <property type="protein sequence ID" value="KKR72795.1"/>
    <property type="molecule type" value="Genomic_DNA"/>
</dbReference>
<evidence type="ECO:0000259" key="13">
    <source>
        <dbReference type="Pfam" id="PF18075"/>
    </source>
</evidence>
<keyword evidence="9 10" id="KW-0131">Cell cycle</keyword>
<organism evidence="14 15">
    <name type="scientific">Candidatus Roizmanbacteria bacterium GW2011_GWB1_40_7</name>
    <dbReference type="NCBI Taxonomy" id="1618482"/>
    <lineage>
        <taxon>Bacteria</taxon>
        <taxon>Candidatus Roizmaniibacteriota</taxon>
    </lineage>
</organism>
<protein>
    <recommendedName>
        <fullName evidence="3 10">Cell division protein FtsX</fullName>
    </recommendedName>
</protein>
<keyword evidence="7 11" id="KW-1133">Transmembrane helix</keyword>
<dbReference type="PANTHER" id="PTHR47755">
    <property type="entry name" value="CELL DIVISION PROTEIN FTSX"/>
    <property type="match status" value="1"/>
</dbReference>
<evidence type="ECO:0000256" key="1">
    <source>
        <dbReference type="ARBA" id="ARBA00004651"/>
    </source>
</evidence>
<dbReference type="Proteomes" id="UP000034664">
    <property type="component" value="Unassembled WGS sequence"/>
</dbReference>
<dbReference type="PIRSF" id="PIRSF003097">
    <property type="entry name" value="FtsX"/>
    <property type="match status" value="1"/>
</dbReference>
<name>A0A0G0VLN4_9BACT</name>
<evidence type="ECO:0000256" key="6">
    <source>
        <dbReference type="ARBA" id="ARBA00022692"/>
    </source>
</evidence>
<dbReference type="InterPro" id="IPR040690">
    <property type="entry name" value="FtsX_ECD"/>
</dbReference>
<dbReference type="Gene3D" id="3.30.70.3040">
    <property type="match status" value="1"/>
</dbReference>
<keyword evidence="6 11" id="KW-0812">Transmembrane</keyword>
<feature type="domain" description="ABC3 transporter permease C-terminal" evidence="12">
    <location>
        <begin position="175"/>
        <end position="295"/>
    </location>
</feature>
<comment type="caution">
    <text evidence="14">The sequence shown here is derived from an EMBL/GenBank/DDBJ whole genome shotgun (WGS) entry which is preliminary data.</text>
</comment>
<keyword evidence="5 10" id="KW-0132">Cell division</keyword>
<gene>
    <name evidence="14" type="ORF">UU14_C0002G0048</name>
</gene>
<feature type="transmembrane region" description="Helical" evidence="11">
    <location>
        <begin position="268"/>
        <end position="293"/>
    </location>
</feature>
<evidence type="ECO:0000259" key="12">
    <source>
        <dbReference type="Pfam" id="PF02687"/>
    </source>
</evidence>
<dbReference type="AlphaFoldDB" id="A0A0G0VLN4"/>
<evidence type="ECO:0000256" key="11">
    <source>
        <dbReference type="SAM" id="Phobius"/>
    </source>
</evidence>
<accession>A0A0G0VLN4</accession>
<comment type="similarity">
    <text evidence="2 10">Belongs to the ABC-4 integral membrane protein family. FtsX subfamily.</text>
</comment>
<comment type="subcellular location">
    <subcellularLocation>
        <location evidence="1">Cell membrane</location>
        <topology evidence="1">Multi-pass membrane protein</topology>
    </subcellularLocation>
</comment>
<feature type="transmembrane region" description="Helical" evidence="11">
    <location>
        <begin position="174"/>
        <end position="198"/>
    </location>
</feature>
<feature type="transmembrane region" description="Helical" evidence="11">
    <location>
        <begin position="218"/>
        <end position="238"/>
    </location>
</feature>
<keyword evidence="4 10" id="KW-1003">Cell membrane</keyword>
<evidence type="ECO:0000313" key="15">
    <source>
        <dbReference type="Proteomes" id="UP000034664"/>
    </source>
</evidence>
<dbReference type="Pfam" id="PF02687">
    <property type="entry name" value="FtsX"/>
    <property type="match status" value="1"/>
</dbReference>
<evidence type="ECO:0000256" key="5">
    <source>
        <dbReference type="ARBA" id="ARBA00022618"/>
    </source>
</evidence>
<dbReference type="GO" id="GO:0051301">
    <property type="term" value="P:cell division"/>
    <property type="evidence" value="ECO:0007669"/>
    <property type="project" value="UniProtKB-KW"/>
</dbReference>
<feature type="domain" description="FtsX extracellular" evidence="13">
    <location>
        <begin position="61"/>
        <end position="152"/>
    </location>
</feature>
<dbReference type="PANTHER" id="PTHR47755:SF1">
    <property type="entry name" value="CELL DIVISION PROTEIN FTSX"/>
    <property type="match status" value="1"/>
</dbReference>
<sequence length="296" mass="33043">MTRKKEDIVHLNTAFQHMRRSPYQTFAAILTMTLTFFISAIFATTLYHLQTILTDLEKRPQITAFFSDVKTEEDIRVLDERIKATGKVESTVYKSKEDALVLYKEQNKDDPLLLEMVTADILPASLEVKTLKPEYLSEIATTLSEEPGVEDVMYLKEEVESLVSWIQALRAEGVILISILTAVSLLVLLTVISMKIALKQKEIEILELLGATSWYIRWPFLIEGALYGSVAAILAWGASYVRLLYATPYLDGYGWGVPLLSAGSPTDFMLPLLAGLLIVGLVVGVIGSFLALLRYS</sequence>
<feature type="transmembrane region" description="Helical" evidence="11">
    <location>
        <begin position="26"/>
        <end position="49"/>
    </location>
</feature>
<evidence type="ECO:0000256" key="7">
    <source>
        <dbReference type="ARBA" id="ARBA00022989"/>
    </source>
</evidence>
<evidence type="ECO:0000256" key="3">
    <source>
        <dbReference type="ARBA" id="ARBA00021907"/>
    </source>
</evidence>
<evidence type="ECO:0000256" key="10">
    <source>
        <dbReference type="PIRNR" id="PIRNR003097"/>
    </source>
</evidence>
<reference evidence="14 15" key="1">
    <citation type="journal article" date="2015" name="Nature">
        <title>rRNA introns, odd ribosomes, and small enigmatic genomes across a large radiation of phyla.</title>
        <authorList>
            <person name="Brown C.T."/>
            <person name="Hug L.A."/>
            <person name="Thomas B.C."/>
            <person name="Sharon I."/>
            <person name="Castelle C.J."/>
            <person name="Singh A."/>
            <person name="Wilkins M.J."/>
            <person name="Williams K.H."/>
            <person name="Banfield J.F."/>
        </authorList>
    </citation>
    <scope>NUCLEOTIDE SEQUENCE [LARGE SCALE GENOMIC DNA]</scope>
</reference>
<evidence type="ECO:0000256" key="2">
    <source>
        <dbReference type="ARBA" id="ARBA00007379"/>
    </source>
</evidence>
<dbReference type="InterPro" id="IPR003838">
    <property type="entry name" value="ABC3_permease_C"/>
</dbReference>
<proteinExistence type="inferred from homology"/>
<evidence type="ECO:0000313" key="14">
    <source>
        <dbReference type="EMBL" id="KKR72795.1"/>
    </source>
</evidence>
<evidence type="ECO:0000256" key="9">
    <source>
        <dbReference type="ARBA" id="ARBA00023306"/>
    </source>
</evidence>